<dbReference type="Gene3D" id="2.60.120.1440">
    <property type="match status" value="1"/>
</dbReference>
<keyword evidence="2" id="KW-0732">Signal</keyword>
<evidence type="ECO:0000259" key="3">
    <source>
        <dbReference type="Pfam" id="PF04773"/>
    </source>
</evidence>
<feature type="compositionally biased region" description="Polar residues" evidence="1">
    <location>
        <begin position="189"/>
        <end position="200"/>
    </location>
</feature>
<protein>
    <recommendedName>
        <fullName evidence="3">FecR protein domain-containing protein</fullName>
    </recommendedName>
</protein>
<feature type="signal peptide" evidence="2">
    <location>
        <begin position="1"/>
        <end position="25"/>
    </location>
</feature>
<dbReference type="RefSeq" id="WP_310339597.1">
    <property type="nucleotide sequence ID" value="NZ_JAVDXO010000001.1"/>
</dbReference>
<evidence type="ECO:0000313" key="5">
    <source>
        <dbReference type="Proteomes" id="UP001268089"/>
    </source>
</evidence>
<keyword evidence="5" id="KW-1185">Reference proteome</keyword>
<accession>A0ABU1ZIX7</accession>
<dbReference type="PANTHER" id="PTHR38731:SF1">
    <property type="entry name" value="FECR PROTEIN DOMAIN-CONTAINING PROTEIN"/>
    <property type="match status" value="1"/>
</dbReference>
<feature type="domain" description="FecR protein" evidence="3">
    <location>
        <begin position="60"/>
        <end position="157"/>
    </location>
</feature>
<reference evidence="4 5" key="1">
    <citation type="submission" date="2023-07" db="EMBL/GenBank/DDBJ databases">
        <title>Sorghum-associated microbial communities from plants grown in Nebraska, USA.</title>
        <authorList>
            <person name="Schachtman D."/>
        </authorList>
    </citation>
    <scope>NUCLEOTIDE SEQUENCE [LARGE SCALE GENOMIC DNA]</scope>
    <source>
        <strain evidence="4 5">BE308</strain>
    </source>
</reference>
<dbReference type="Pfam" id="PF04773">
    <property type="entry name" value="FecR"/>
    <property type="match status" value="1"/>
</dbReference>
<gene>
    <name evidence="4" type="ORF">J2X15_000754</name>
</gene>
<organism evidence="4 5">
    <name type="scientific">Rhodoferax saidenbachensis</name>
    <dbReference type="NCBI Taxonomy" id="1484693"/>
    <lineage>
        <taxon>Bacteria</taxon>
        <taxon>Pseudomonadati</taxon>
        <taxon>Pseudomonadota</taxon>
        <taxon>Betaproteobacteria</taxon>
        <taxon>Burkholderiales</taxon>
        <taxon>Comamonadaceae</taxon>
        <taxon>Rhodoferax</taxon>
    </lineage>
</organism>
<evidence type="ECO:0000256" key="2">
    <source>
        <dbReference type="SAM" id="SignalP"/>
    </source>
</evidence>
<dbReference type="Proteomes" id="UP001268089">
    <property type="component" value="Unassembled WGS sequence"/>
</dbReference>
<sequence length="449" mass="46273">MRTHLFSCRTALAVGLLATSPWSWAVDAGTANFVFGDVSVRSTNGNNVPLKKGGSVQSGDDIVTSTGAQAQIRFSDGGMVAIQPNSQFKLASYADNKDTKTDSFLVELAKGGMRAITGLIGKRNHDNYKVITNTATIGIRGSSFLISYNTDGSVAVNAEQDAIVVCTNTGCAGLTAGETVVVKDKNQDPARTTQRTSSEGSVPPPPQSQTVAGNKVYIINDLQAEFKGIDSALNTAGYSTVNADGKASAVVIDTPLVSFLDSDGSKQLLKANNVSSFNASGDPFAADYIGWGYWATATKGPLSGTTAALQDVHYIVGRPTPTLQMPTVGTFEYNMIGATAPTATNTSTGATLVGQLVSASMTVDFGSSYVQSVSATTRFAGNDYTASASGSLSGARFNASMTDSNFKGIFSGAGAAKAAFTFQQTSTAVGTITGAVGMTKGAEVTNNAQ</sequence>
<dbReference type="PANTHER" id="PTHR38731">
    <property type="entry name" value="LIPL45-RELATED LIPOPROTEIN-RELATED"/>
    <property type="match status" value="1"/>
</dbReference>
<dbReference type="InterPro" id="IPR006860">
    <property type="entry name" value="FecR"/>
</dbReference>
<feature type="chain" id="PRO_5046195867" description="FecR protein domain-containing protein" evidence="2">
    <location>
        <begin position="26"/>
        <end position="449"/>
    </location>
</feature>
<feature type="region of interest" description="Disordered" evidence="1">
    <location>
        <begin position="183"/>
        <end position="211"/>
    </location>
</feature>
<proteinExistence type="predicted"/>
<evidence type="ECO:0000313" key="4">
    <source>
        <dbReference type="EMBL" id="MDR7305488.1"/>
    </source>
</evidence>
<evidence type="ECO:0000256" key="1">
    <source>
        <dbReference type="SAM" id="MobiDB-lite"/>
    </source>
</evidence>
<name>A0ABU1ZIX7_9BURK</name>
<dbReference type="EMBL" id="JAVDXO010000001">
    <property type="protein sequence ID" value="MDR7305488.1"/>
    <property type="molecule type" value="Genomic_DNA"/>
</dbReference>
<comment type="caution">
    <text evidence="4">The sequence shown here is derived from an EMBL/GenBank/DDBJ whole genome shotgun (WGS) entry which is preliminary data.</text>
</comment>